<protein>
    <submittedName>
        <fullName evidence="1">Uncharacterized protein</fullName>
    </submittedName>
</protein>
<dbReference type="Proteomes" id="UP001139646">
    <property type="component" value="Unassembled WGS sequence"/>
</dbReference>
<comment type="caution">
    <text evidence="1">The sequence shown here is derived from an EMBL/GenBank/DDBJ whole genome shotgun (WGS) entry which is preliminary data.</text>
</comment>
<name>A0ABS9X086_9GAMM</name>
<gene>
    <name evidence="1" type="ORF">L3081_09440</name>
</gene>
<sequence length="74" mass="8385">MNASLWFFSQCMSQTKVSPEKNSRAAHGLCDKISYKKEPLLVHWPYQLCKTGILKFKGVINLVGVDRNNVARTS</sequence>
<proteinExistence type="predicted"/>
<evidence type="ECO:0000313" key="2">
    <source>
        <dbReference type="Proteomes" id="UP001139646"/>
    </source>
</evidence>
<organism evidence="1 2">
    <name type="scientific">Colwellia maritima</name>
    <dbReference type="NCBI Taxonomy" id="2912588"/>
    <lineage>
        <taxon>Bacteria</taxon>
        <taxon>Pseudomonadati</taxon>
        <taxon>Pseudomonadota</taxon>
        <taxon>Gammaproteobacteria</taxon>
        <taxon>Alteromonadales</taxon>
        <taxon>Colwelliaceae</taxon>
        <taxon>Colwellia</taxon>
    </lineage>
</organism>
<dbReference type="EMBL" id="JAKKSL010000001">
    <property type="protein sequence ID" value="MCI2283569.1"/>
    <property type="molecule type" value="Genomic_DNA"/>
</dbReference>
<evidence type="ECO:0000313" key="1">
    <source>
        <dbReference type="EMBL" id="MCI2283569.1"/>
    </source>
</evidence>
<accession>A0ABS9X086</accession>
<keyword evidence="2" id="KW-1185">Reference proteome</keyword>
<reference evidence="1" key="1">
    <citation type="submission" date="2022-01" db="EMBL/GenBank/DDBJ databases">
        <title>Colwellia maritima, isolated from seawater.</title>
        <authorList>
            <person name="Kristyanto S."/>
            <person name="Jung J."/>
            <person name="Jeon C.O."/>
        </authorList>
    </citation>
    <scope>NUCLEOTIDE SEQUENCE</scope>
    <source>
        <strain evidence="1">MSW7</strain>
    </source>
</reference>